<evidence type="ECO:0000256" key="4">
    <source>
        <dbReference type="ARBA" id="ARBA00022723"/>
    </source>
</evidence>
<dbReference type="Pfam" id="PF02467">
    <property type="entry name" value="Whib"/>
    <property type="match status" value="1"/>
</dbReference>
<evidence type="ECO:0000256" key="1">
    <source>
        <dbReference type="ARBA" id="ARBA00001966"/>
    </source>
</evidence>
<evidence type="ECO:0000256" key="6">
    <source>
        <dbReference type="ARBA" id="ARBA00023014"/>
    </source>
</evidence>
<dbReference type="PROSITE" id="PS51674">
    <property type="entry name" value="4FE4S_WBL"/>
    <property type="match status" value="1"/>
</dbReference>
<evidence type="ECO:0000256" key="7">
    <source>
        <dbReference type="ARBA" id="ARBA00023015"/>
    </source>
</evidence>
<name>A0A2H4JGM8_9CAUD</name>
<dbReference type="GO" id="GO:0003677">
    <property type="term" value="F:DNA binding"/>
    <property type="evidence" value="ECO:0007669"/>
    <property type="project" value="UniProtKB-KW"/>
</dbReference>
<organism evidence="12">
    <name type="scientific">uncultured Caudovirales phage</name>
    <dbReference type="NCBI Taxonomy" id="2100421"/>
    <lineage>
        <taxon>Viruses</taxon>
        <taxon>Duplodnaviria</taxon>
        <taxon>Heunggongvirae</taxon>
        <taxon>Uroviricota</taxon>
        <taxon>Caudoviricetes</taxon>
        <taxon>Peduoviridae</taxon>
        <taxon>Maltschvirus</taxon>
        <taxon>Maltschvirus maltsch</taxon>
    </lineage>
</organism>
<dbReference type="GO" id="GO:0045892">
    <property type="term" value="P:negative regulation of DNA-templated transcription"/>
    <property type="evidence" value="ECO:0007669"/>
    <property type="project" value="TreeGrafter"/>
</dbReference>
<keyword evidence="4" id="KW-0479">Metal-binding</keyword>
<gene>
    <name evidence="12" type="ORF">7S2_25</name>
</gene>
<evidence type="ECO:0000256" key="3">
    <source>
        <dbReference type="ARBA" id="ARBA00022485"/>
    </source>
</evidence>
<keyword evidence="7" id="KW-0805">Transcription regulation</keyword>
<evidence type="ECO:0000256" key="2">
    <source>
        <dbReference type="ARBA" id="ARBA00006597"/>
    </source>
</evidence>
<keyword evidence="10" id="KW-0804">Transcription</keyword>
<dbReference type="GO" id="GO:0047134">
    <property type="term" value="F:protein-disulfide reductase [NAD(P)H] activity"/>
    <property type="evidence" value="ECO:0007669"/>
    <property type="project" value="TreeGrafter"/>
</dbReference>
<comment type="similarity">
    <text evidence="2">Belongs to the WhiB family.</text>
</comment>
<sequence length="108" mass="11807">MTNTHIIKTDAAYGAVNGWPEAPGRTIELLTLILKHRPRLDGAACVGHDPDMWFQDGRNPLITAEAEAICGSCPVRSECGTYAERVNPRGGIWAGEASYRARERNRAS</sequence>
<keyword evidence="8" id="KW-0238">DNA-binding</keyword>
<reference evidence="12" key="1">
    <citation type="submission" date="2017-06" db="EMBL/GenBank/DDBJ databases">
        <title>Novel phages from South African skin metaviromes.</title>
        <authorList>
            <person name="van Zyl L.J."/>
            <person name="Abrahams Y."/>
            <person name="Stander E.A."/>
            <person name="Kirby B.M."/>
            <person name="Clavaud C."/>
            <person name="Farcet C."/>
            <person name="Breton L."/>
            <person name="Trindade M.I."/>
        </authorList>
    </citation>
    <scope>NUCLEOTIDE SEQUENCE</scope>
</reference>
<keyword evidence="5" id="KW-0408">Iron</keyword>
<keyword evidence="6" id="KW-0411">Iron-sulfur</keyword>
<accession>A0A2H4JGM8</accession>
<feature type="domain" description="4Fe-4S Wbl-type" evidence="11">
    <location>
        <begin position="44"/>
        <end position="103"/>
    </location>
</feature>
<dbReference type="GO" id="GO:0051539">
    <property type="term" value="F:4 iron, 4 sulfur cluster binding"/>
    <property type="evidence" value="ECO:0007669"/>
    <property type="project" value="UniProtKB-KW"/>
</dbReference>
<evidence type="ECO:0000259" key="11">
    <source>
        <dbReference type="PROSITE" id="PS51674"/>
    </source>
</evidence>
<dbReference type="PANTHER" id="PTHR38839">
    <property type="entry name" value="TRANSCRIPTIONAL REGULATOR WHID-RELATED"/>
    <property type="match status" value="1"/>
</dbReference>
<keyword evidence="3" id="KW-0004">4Fe-4S</keyword>
<dbReference type="GO" id="GO:0046872">
    <property type="term" value="F:metal ion binding"/>
    <property type="evidence" value="ECO:0007669"/>
    <property type="project" value="UniProtKB-KW"/>
</dbReference>
<proteinExistence type="inferred from homology"/>
<evidence type="ECO:0000313" key="12">
    <source>
        <dbReference type="EMBL" id="ASN72018.1"/>
    </source>
</evidence>
<evidence type="ECO:0000256" key="8">
    <source>
        <dbReference type="ARBA" id="ARBA00023125"/>
    </source>
</evidence>
<keyword evidence="9" id="KW-1015">Disulfide bond</keyword>
<evidence type="ECO:0000256" key="5">
    <source>
        <dbReference type="ARBA" id="ARBA00023004"/>
    </source>
</evidence>
<evidence type="ECO:0000256" key="9">
    <source>
        <dbReference type="ARBA" id="ARBA00023157"/>
    </source>
</evidence>
<dbReference type="EMBL" id="MF417939">
    <property type="protein sequence ID" value="ASN72018.1"/>
    <property type="molecule type" value="Genomic_DNA"/>
</dbReference>
<evidence type="ECO:0000256" key="10">
    <source>
        <dbReference type="ARBA" id="ARBA00023163"/>
    </source>
</evidence>
<comment type="cofactor">
    <cofactor evidence="1">
        <name>[4Fe-4S] cluster</name>
        <dbReference type="ChEBI" id="CHEBI:49883"/>
    </cofactor>
</comment>
<dbReference type="InterPro" id="IPR034768">
    <property type="entry name" value="4FE4S_WBL"/>
</dbReference>
<dbReference type="InterPro" id="IPR003482">
    <property type="entry name" value="Whib"/>
</dbReference>
<protein>
    <submittedName>
        <fullName evidence="12">Putative transcription factor</fullName>
    </submittedName>
</protein>